<evidence type="ECO:0000256" key="2">
    <source>
        <dbReference type="ARBA" id="ARBA00004245"/>
    </source>
</evidence>
<organism evidence="7 8">
    <name type="scientific">Hermetia illucens</name>
    <name type="common">Black soldier fly</name>
    <dbReference type="NCBI Taxonomy" id="343691"/>
    <lineage>
        <taxon>Eukaryota</taxon>
        <taxon>Metazoa</taxon>
        <taxon>Ecdysozoa</taxon>
        <taxon>Arthropoda</taxon>
        <taxon>Hexapoda</taxon>
        <taxon>Insecta</taxon>
        <taxon>Pterygota</taxon>
        <taxon>Neoptera</taxon>
        <taxon>Endopterygota</taxon>
        <taxon>Diptera</taxon>
        <taxon>Brachycera</taxon>
        <taxon>Stratiomyomorpha</taxon>
        <taxon>Stratiomyidae</taxon>
        <taxon>Hermetiinae</taxon>
        <taxon>Hermetia</taxon>
    </lineage>
</organism>
<keyword evidence="3" id="KW-0963">Cytoplasm</keyword>
<evidence type="ECO:0000313" key="8">
    <source>
        <dbReference type="Proteomes" id="UP000594454"/>
    </source>
</evidence>
<name>A0A7R8YZC1_HERIL</name>
<dbReference type="GO" id="GO:0005856">
    <property type="term" value="C:cytoskeleton"/>
    <property type="evidence" value="ECO:0007669"/>
    <property type="project" value="UniProtKB-SubCell"/>
</dbReference>
<reference evidence="7 8" key="1">
    <citation type="submission" date="2020-11" db="EMBL/GenBank/DDBJ databases">
        <authorList>
            <person name="Wallbank WR R."/>
            <person name="Pardo Diaz C."/>
            <person name="Kozak K."/>
            <person name="Martin S."/>
            <person name="Jiggins C."/>
            <person name="Moest M."/>
            <person name="Warren A I."/>
            <person name="Generalovic N T."/>
            <person name="Byers J.R.P. K."/>
            <person name="Montejo-Kovacevich G."/>
            <person name="Yen C E."/>
        </authorList>
    </citation>
    <scope>NUCLEOTIDE SEQUENCE [LARGE SCALE GENOMIC DNA]</scope>
</reference>
<evidence type="ECO:0000256" key="5">
    <source>
        <dbReference type="ARBA" id="ARBA00023273"/>
    </source>
</evidence>
<gene>
    <name evidence="7" type="ORF">HERILL_LOCUS13527</name>
</gene>
<comment type="similarity">
    <text evidence="6">Belongs to the CFAP144 family.</text>
</comment>
<proteinExistence type="inferred from homology"/>
<dbReference type="EMBL" id="LR899013">
    <property type="protein sequence ID" value="CAD7091084.1"/>
    <property type="molecule type" value="Genomic_DNA"/>
</dbReference>
<dbReference type="AlphaFoldDB" id="A0A7R8YZC1"/>
<dbReference type="InParanoid" id="A0A7R8YZC1"/>
<dbReference type="OMA" id="FYAQYEQ"/>
<evidence type="ECO:0000256" key="4">
    <source>
        <dbReference type="ARBA" id="ARBA00023212"/>
    </source>
</evidence>
<dbReference type="GO" id="GO:0005929">
    <property type="term" value="C:cilium"/>
    <property type="evidence" value="ECO:0007669"/>
    <property type="project" value="UniProtKB-SubCell"/>
</dbReference>
<evidence type="ECO:0000256" key="1">
    <source>
        <dbReference type="ARBA" id="ARBA00004138"/>
    </source>
</evidence>
<keyword evidence="4" id="KW-0206">Cytoskeleton</keyword>
<keyword evidence="8" id="KW-1185">Reference proteome</keyword>
<dbReference type="InterPro" id="IPR029214">
    <property type="entry name" value="CFAP144"/>
</dbReference>
<comment type="subcellular location">
    <subcellularLocation>
        <location evidence="1">Cell projection</location>
        <location evidence="1">Cilium</location>
    </subcellularLocation>
    <subcellularLocation>
        <location evidence="2">Cytoplasm</location>
        <location evidence="2">Cytoskeleton</location>
    </subcellularLocation>
</comment>
<accession>A0A7R8YZC1</accession>
<dbReference type="Proteomes" id="UP000594454">
    <property type="component" value="Chromosome 5"/>
</dbReference>
<sequence length="148" mass="17524">MPCGKYGGKDDSEDGAPRELPYMVEKELVEKQNKHNYLLEKYIPNVLNVIPLTLKFYSKYDNICNPFLKYFKLVDTSLEIPSRRFKEPILESHKYGWIREAVFQNKTIQLNHILYPKIRTEITIFGEKLACNRVTERAKFGGIRFYLR</sequence>
<keyword evidence="5" id="KW-0966">Cell projection</keyword>
<dbReference type="OrthoDB" id="446290at2759"/>
<evidence type="ECO:0000256" key="3">
    <source>
        <dbReference type="ARBA" id="ARBA00022490"/>
    </source>
</evidence>
<evidence type="ECO:0000313" key="7">
    <source>
        <dbReference type="EMBL" id="CAD7091084.1"/>
    </source>
</evidence>
<dbReference type="Pfam" id="PF14886">
    <property type="entry name" value="FAM183"/>
    <property type="match status" value="1"/>
</dbReference>
<evidence type="ECO:0000256" key="6">
    <source>
        <dbReference type="ARBA" id="ARBA00034777"/>
    </source>
</evidence>
<protein>
    <submittedName>
        <fullName evidence="7">Uncharacterized protein</fullName>
    </submittedName>
</protein>